<proteinExistence type="predicted"/>
<dbReference type="OrthoDB" id="1279at2"/>
<keyword evidence="2" id="KW-1185">Reference proteome</keyword>
<dbReference type="AlphaFoldDB" id="I5ARE4"/>
<gene>
    <name evidence="1" type="ORF">EubceDRAFT1_0518</name>
</gene>
<protein>
    <submittedName>
        <fullName evidence="1">Uncharacterized protein</fullName>
    </submittedName>
</protein>
<reference evidence="1 2" key="1">
    <citation type="submission" date="2010-08" db="EMBL/GenBank/DDBJ databases">
        <authorList>
            <consortium name="US DOE Joint Genome Institute (JGI-PGF)"/>
            <person name="Lucas S."/>
            <person name="Copeland A."/>
            <person name="Lapidus A."/>
            <person name="Cheng J.-F."/>
            <person name="Bruce D."/>
            <person name="Goodwin L."/>
            <person name="Pitluck S."/>
            <person name="Land M.L."/>
            <person name="Hauser L."/>
            <person name="Chang Y.-J."/>
            <person name="Anderson I.J."/>
            <person name="Johnson E."/>
            <person name="Mulhopadhyay B."/>
            <person name="Kyrpides N."/>
            <person name="Woyke T.J."/>
        </authorList>
    </citation>
    <scope>NUCLEOTIDE SEQUENCE [LARGE SCALE GENOMIC DNA]</scope>
    <source>
        <strain evidence="1 2">6</strain>
    </source>
</reference>
<dbReference type="EMBL" id="CM001487">
    <property type="protein sequence ID" value="EIM56367.1"/>
    <property type="molecule type" value="Genomic_DNA"/>
</dbReference>
<evidence type="ECO:0000313" key="1">
    <source>
        <dbReference type="EMBL" id="EIM56367.1"/>
    </source>
</evidence>
<name>I5ARE4_EUBC6</name>
<sequence>MEKLTVNHRGQIPLNSEFCVDIVDVPEDRTVVDLWLRRQSNEAACFIATLKKQRLREDDWMEVIEEEKLHNMMAAM</sequence>
<dbReference type="HOGENOM" id="CLU_2649079_0_0_9"/>
<evidence type="ECO:0000313" key="2">
    <source>
        <dbReference type="Proteomes" id="UP000005753"/>
    </source>
</evidence>
<organism evidence="1 2">
    <name type="scientific">Eubacterium cellulosolvens (strain ATCC 43171 / JCM 9499 / 6)</name>
    <name type="common">Cillobacterium cellulosolvens</name>
    <dbReference type="NCBI Taxonomy" id="633697"/>
    <lineage>
        <taxon>Bacteria</taxon>
        <taxon>Bacillati</taxon>
        <taxon>Bacillota</taxon>
        <taxon>Clostridia</taxon>
        <taxon>Eubacteriales</taxon>
        <taxon>Eubacteriaceae</taxon>
        <taxon>Eubacterium</taxon>
    </lineage>
</organism>
<accession>I5ARE4</accession>
<dbReference type="Proteomes" id="UP000005753">
    <property type="component" value="Chromosome"/>
</dbReference>
<reference evidence="1 2" key="2">
    <citation type="submission" date="2012-02" db="EMBL/GenBank/DDBJ databases">
        <title>Improved High-Quality Draft sequence of Eubacterium cellulosolvens 6.</title>
        <authorList>
            <consortium name="US DOE Joint Genome Institute"/>
            <person name="Lucas S."/>
            <person name="Han J."/>
            <person name="Lapidus A."/>
            <person name="Cheng J.-F."/>
            <person name="Goodwin L."/>
            <person name="Pitluck S."/>
            <person name="Peters L."/>
            <person name="Mikhailova N."/>
            <person name="Gu W."/>
            <person name="Detter J.C."/>
            <person name="Han C."/>
            <person name="Tapia R."/>
            <person name="Land M."/>
            <person name="Hauser L."/>
            <person name="Kyrpides N."/>
            <person name="Ivanova N."/>
            <person name="Pagani I."/>
            <person name="Johnson E."/>
            <person name="Mukhopadhyay B."/>
            <person name="Anderson I."/>
            <person name="Woyke T."/>
        </authorList>
    </citation>
    <scope>NUCLEOTIDE SEQUENCE [LARGE SCALE GENOMIC DNA]</scope>
    <source>
        <strain evidence="1 2">6</strain>
    </source>
</reference>